<dbReference type="AlphaFoldDB" id="A0A0A9EG58"/>
<accession>A0A0A9EG58</accession>
<reference evidence="1" key="2">
    <citation type="journal article" date="2015" name="Data Brief">
        <title>Shoot transcriptome of the giant reed, Arundo donax.</title>
        <authorList>
            <person name="Barrero R.A."/>
            <person name="Guerrero F.D."/>
            <person name="Moolhuijzen P."/>
            <person name="Goolsby J.A."/>
            <person name="Tidwell J."/>
            <person name="Bellgard S.E."/>
            <person name="Bellgard M.I."/>
        </authorList>
    </citation>
    <scope>NUCLEOTIDE SEQUENCE</scope>
    <source>
        <tissue evidence="1">Shoot tissue taken approximately 20 cm above the soil surface</tissue>
    </source>
</reference>
<evidence type="ECO:0000313" key="1">
    <source>
        <dbReference type="EMBL" id="JAD99729.1"/>
    </source>
</evidence>
<name>A0A0A9EG58_ARUDO</name>
<reference evidence="1" key="1">
    <citation type="submission" date="2014-09" db="EMBL/GenBank/DDBJ databases">
        <authorList>
            <person name="Magalhaes I.L.F."/>
            <person name="Oliveira U."/>
            <person name="Santos F.R."/>
            <person name="Vidigal T.H.D.A."/>
            <person name="Brescovit A.D."/>
            <person name="Santos A.J."/>
        </authorList>
    </citation>
    <scope>NUCLEOTIDE SEQUENCE</scope>
    <source>
        <tissue evidence="1">Shoot tissue taken approximately 20 cm above the soil surface</tissue>
    </source>
</reference>
<organism evidence="1">
    <name type="scientific">Arundo donax</name>
    <name type="common">Giant reed</name>
    <name type="synonym">Donax arundinaceus</name>
    <dbReference type="NCBI Taxonomy" id="35708"/>
    <lineage>
        <taxon>Eukaryota</taxon>
        <taxon>Viridiplantae</taxon>
        <taxon>Streptophyta</taxon>
        <taxon>Embryophyta</taxon>
        <taxon>Tracheophyta</taxon>
        <taxon>Spermatophyta</taxon>
        <taxon>Magnoliopsida</taxon>
        <taxon>Liliopsida</taxon>
        <taxon>Poales</taxon>
        <taxon>Poaceae</taxon>
        <taxon>PACMAD clade</taxon>
        <taxon>Arundinoideae</taxon>
        <taxon>Arundineae</taxon>
        <taxon>Arundo</taxon>
    </lineage>
</organism>
<sequence>MRKYRTVSVLVSSKAISIFFMHRINAFLAIECSRSVA</sequence>
<dbReference type="EMBL" id="GBRH01198166">
    <property type="protein sequence ID" value="JAD99729.1"/>
    <property type="molecule type" value="Transcribed_RNA"/>
</dbReference>
<protein>
    <submittedName>
        <fullName evidence="1">Uncharacterized protein</fullName>
    </submittedName>
</protein>
<proteinExistence type="predicted"/>